<dbReference type="GO" id="GO:0008270">
    <property type="term" value="F:zinc ion binding"/>
    <property type="evidence" value="ECO:0007669"/>
    <property type="project" value="UniProtKB-KW"/>
</dbReference>
<dbReference type="PROSITE" id="PS51873">
    <property type="entry name" value="TRIAD"/>
    <property type="match status" value="1"/>
</dbReference>
<keyword evidence="3" id="KW-0479">Metal-binding</keyword>
<reference evidence="9" key="1">
    <citation type="journal article" date="2020" name="Nature">
        <title>Giant virus diversity and host interactions through global metagenomics.</title>
        <authorList>
            <person name="Schulz F."/>
            <person name="Roux S."/>
            <person name="Paez-Espino D."/>
            <person name="Jungbluth S."/>
            <person name="Walsh D.A."/>
            <person name="Denef V.J."/>
            <person name="McMahon K.D."/>
            <person name="Konstantinidis K.T."/>
            <person name="Eloe-Fadrosh E.A."/>
            <person name="Kyrpides N.C."/>
            <person name="Woyke T."/>
        </authorList>
    </citation>
    <scope>NUCLEOTIDE SEQUENCE</scope>
    <source>
        <strain evidence="9">GVMAG-S-1040241-154</strain>
    </source>
</reference>
<evidence type="ECO:0000256" key="7">
    <source>
        <dbReference type="ARBA" id="ARBA00022833"/>
    </source>
</evidence>
<dbReference type="GO" id="GO:0043161">
    <property type="term" value="P:proteasome-mediated ubiquitin-dependent protein catabolic process"/>
    <property type="evidence" value="ECO:0007669"/>
    <property type="project" value="TreeGrafter"/>
</dbReference>
<dbReference type="InterPro" id="IPR044066">
    <property type="entry name" value="TRIAD_supradom"/>
</dbReference>
<protein>
    <recommendedName>
        <fullName evidence="8">RING-type domain-containing protein</fullName>
    </recommendedName>
</protein>
<keyword evidence="6" id="KW-0833">Ubl conjugation pathway</keyword>
<dbReference type="EMBL" id="MN740684">
    <property type="protein sequence ID" value="QHU07245.1"/>
    <property type="molecule type" value="Genomic_DNA"/>
</dbReference>
<dbReference type="GO" id="GO:0000151">
    <property type="term" value="C:ubiquitin ligase complex"/>
    <property type="evidence" value="ECO:0007669"/>
    <property type="project" value="TreeGrafter"/>
</dbReference>
<name>A0A6C0JN93_9ZZZZ</name>
<evidence type="ECO:0000256" key="6">
    <source>
        <dbReference type="ARBA" id="ARBA00022786"/>
    </source>
</evidence>
<dbReference type="InterPro" id="IPR051628">
    <property type="entry name" value="LUBAC_E3_Ligases"/>
</dbReference>
<evidence type="ECO:0000259" key="8">
    <source>
        <dbReference type="PROSITE" id="PS51873"/>
    </source>
</evidence>
<feature type="domain" description="RING-type" evidence="8">
    <location>
        <begin position="1"/>
        <end position="220"/>
    </location>
</feature>
<dbReference type="GO" id="GO:0043130">
    <property type="term" value="F:ubiquitin binding"/>
    <property type="evidence" value="ECO:0007669"/>
    <property type="project" value="TreeGrafter"/>
</dbReference>
<dbReference type="GO" id="GO:0097039">
    <property type="term" value="P:protein linear polyubiquitination"/>
    <property type="evidence" value="ECO:0007669"/>
    <property type="project" value="TreeGrafter"/>
</dbReference>
<keyword evidence="5" id="KW-0863">Zinc-finger</keyword>
<evidence type="ECO:0000256" key="1">
    <source>
        <dbReference type="ARBA" id="ARBA00004906"/>
    </source>
</evidence>
<evidence type="ECO:0000313" key="9">
    <source>
        <dbReference type="EMBL" id="QHU07245.1"/>
    </source>
</evidence>
<dbReference type="GO" id="GO:0004842">
    <property type="term" value="F:ubiquitin-protein transferase activity"/>
    <property type="evidence" value="ECO:0007669"/>
    <property type="project" value="TreeGrafter"/>
</dbReference>
<organism evidence="9">
    <name type="scientific">viral metagenome</name>
    <dbReference type="NCBI Taxonomy" id="1070528"/>
    <lineage>
        <taxon>unclassified sequences</taxon>
        <taxon>metagenomes</taxon>
        <taxon>organismal metagenomes</taxon>
    </lineage>
</organism>
<dbReference type="Gene3D" id="1.20.120.1750">
    <property type="match status" value="1"/>
</dbReference>
<keyword evidence="4" id="KW-0677">Repeat</keyword>
<keyword evidence="7" id="KW-0862">Zinc</keyword>
<proteinExistence type="predicted"/>
<evidence type="ECO:0000256" key="3">
    <source>
        <dbReference type="ARBA" id="ARBA00022723"/>
    </source>
</evidence>
<evidence type="ECO:0000256" key="5">
    <source>
        <dbReference type="ARBA" id="ARBA00022771"/>
    </source>
</evidence>
<dbReference type="Pfam" id="PF26200">
    <property type="entry name" value="Rcat_RNF216"/>
    <property type="match status" value="1"/>
</dbReference>
<comment type="pathway">
    <text evidence="1">Protein modification; protein ubiquitination.</text>
</comment>
<evidence type="ECO:0000256" key="2">
    <source>
        <dbReference type="ARBA" id="ARBA00022679"/>
    </source>
</evidence>
<dbReference type="PANTHER" id="PTHR22770">
    <property type="entry name" value="UBIQUITIN CONJUGATING ENZYME 7 INTERACTING PROTEIN-RELATED"/>
    <property type="match status" value="1"/>
</dbReference>
<dbReference type="SUPFAM" id="SSF57850">
    <property type="entry name" value="RING/U-box"/>
    <property type="match status" value="1"/>
</dbReference>
<accession>A0A6C0JN93</accession>
<dbReference type="PANTHER" id="PTHR22770:SF13">
    <property type="entry name" value="RING-TYPE DOMAIN-CONTAINING PROTEIN"/>
    <property type="match status" value="1"/>
</dbReference>
<dbReference type="AlphaFoldDB" id="A0A6C0JN93"/>
<keyword evidence="2" id="KW-0808">Transferase</keyword>
<sequence length="462" mass="55176">MNCHKKLSRKVLVNMFGNNYVNNLLKDHIKELLFKEEMILIPKSLPVIENNRKIKKYQEIVIKLREEYKEKLGKEFDSDTIESEIALHYINAHQSFIYKLGIKKNKVETKKYKYPCANNDCNGFVNESWVCDLCDKKTCKTCLVIMEDNHECLEENIETANIIRKSTKPCPKCNISIMKTDGCDQMWCVSCHTTFDWKTLVIKKSGVIHNPEYFRYLRENGIAIQRNPNECINEYENAFNILSNFNWMYKKEINEKNRLFKNYTQEKLIKYYTDYHIKKNQDIKKNKLQKLAQDYADIKMKEYRDYYSIINIITEEVITDLFKFYRSINHIEDIVINAITRKMENYENWKDQERIKYLEKTITEKQYKTNLARKYKEKEFLEELLGIQNTIIEVSKDCFISLTNQINNERETKIKEKGLIDINSKLSVLKNLITDIKKDIKELEDIYKLKSTIRIPDILITS</sequence>
<evidence type="ECO:0000256" key="4">
    <source>
        <dbReference type="ARBA" id="ARBA00022737"/>
    </source>
</evidence>